<dbReference type="Proteomes" id="UP001146793">
    <property type="component" value="Unassembled WGS sequence"/>
</dbReference>
<feature type="coiled-coil region" evidence="2">
    <location>
        <begin position="266"/>
        <end position="308"/>
    </location>
</feature>
<feature type="compositionally biased region" description="Basic residues" evidence="3">
    <location>
        <begin position="1"/>
        <end position="31"/>
    </location>
</feature>
<dbReference type="AlphaFoldDB" id="A0AAV7YDN4"/>
<accession>A0AAV7YDN4</accession>
<evidence type="ECO:0008006" key="6">
    <source>
        <dbReference type="Google" id="ProtNLM"/>
    </source>
</evidence>
<dbReference type="SUPFAM" id="SSF48452">
    <property type="entry name" value="TPR-like"/>
    <property type="match status" value="1"/>
</dbReference>
<dbReference type="Pfam" id="PF13181">
    <property type="entry name" value="TPR_8"/>
    <property type="match status" value="1"/>
</dbReference>
<evidence type="ECO:0000313" key="4">
    <source>
        <dbReference type="EMBL" id="KAJ3426220.1"/>
    </source>
</evidence>
<proteinExistence type="predicted"/>
<evidence type="ECO:0000256" key="3">
    <source>
        <dbReference type="SAM" id="MobiDB-lite"/>
    </source>
</evidence>
<sequence length="403" mass="47472">MSYKKNKNLRRKQKKKRQKQRTQIKQKSKTKKAQELKAKAEKALSQFNFQQAVDLYSKALLLVPNDTATMDTLGMIFLETGNQEEAIEMFNQSIKFQPLKSEVPYMYLGQLYKGEESVECFEKGIEILINEFETIKKKTNQTEEMKTKLENLIKEIISGLCSLVEIYMTDLCFNEGAEDRCENYLKKAFEFSEDNFESYLTLCNLRISQERNEDAKSSLFTSISLWNNLNIENFLSNESEFLQVVEEIREDILTLNNPNVNKMEQEKIFKENIQLLEQKEEELNEKENEKIIKELESEETRNDQIKSNLPPLELRIQTCNFLIELGQIEVAIYLLKEILLEQNKEPEIWFLLATAFDYLHFSDITIPLLHKTLELHKINKQTEDCKKVQLIIEKLENELNNNK</sequence>
<protein>
    <recommendedName>
        <fullName evidence="6">Tetratricopeptide repeat protein</fullName>
    </recommendedName>
</protein>
<dbReference type="CDD" id="cd24142">
    <property type="entry name" value="ACL4-like"/>
    <property type="match status" value="1"/>
</dbReference>
<feature type="region of interest" description="Disordered" evidence="3">
    <location>
        <begin position="1"/>
        <end position="32"/>
    </location>
</feature>
<dbReference type="InterPro" id="IPR011990">
    <property type="entry name" value="TPR-like_helical_dom_sf"/>
</dbReference>
<dbReference type="Gene3D" id="1.25.40.10">
    <property type="entry name" value="Tetratricopeptide repeat domain"/>
    <property type="match status" value="2"/>
</dbReference>
<name>A0AAV7YDN4_9EUKA</name>
<comment type="caution">
    <text evidence="4">The sequence shown here is derived from an EMBL/GenBank/DDBJ whole genome shotgun (WGS) entry which is preliminary data.</text>
</comment>
<keyword evidence="1" id="KW-0802">TPR repeat</keyword>
<organism evidence="4 5">
    <name type="scientific">Anaeramoeba flamelloides</name>
    <dbReference type="NCBI Taxonomy" id="1746091"/>
    <lineage>
        <taxon>Eukaryota</taxon>
        <taxon>Metamonada</taxon>
        <taxon>Anaeramoebidae</taxon>
        <taxon>Anaeramoeba</taxon>
    </lineage>
</organism>
<evidence type="ECO:0000256" key="2">
    <source>
        <dbReference type="SAM" id="Coils"/>
    </source>
</evidence>
<dbReference type="PROSITE" id="PS50005">
    <property type="entry name" value="TPR"/>
    <property type="match status" value="1"/>
</dbReference>
<gene>
    <name evidence="4" type="ORF">M0812_28672</name>
</gene>
<evidence type="ECO:0000313" key="5">
    <source>
        <dbReference type="Proteomes" id="UP001146793"/>
    </source>
</evidence>
<feature type="repeat" description="TPR" evidence="1">
    <location>
        <begin position="67"/>
        <end position="100"/>
    </location>
</feature>
<keyword evidence="2" id="KW-0175">Coiled coil</keyword>
<evidence type="ECO:0000256" key="1">
    <source>
        <dbReference type="PROSITE-ProRule" id="PRU00339"/>
    </source>
</evidence>
<dbReference type="SMART" id="SM00028">
    <property type="entry name" value="TPR"/>
    <property type="match status" value="2"/>
</dbReference>
<reference evidence="4" key="1">
    <citation type="submission" date="2022-08" db="EMBL/GenBank/DDBJ databases">
        <title>Novel sulphate-reducing endosymbionts in the free-living metamonad Anaeramoeba.</title>
        <authorList>
            <person name="Jerlstrom-Hultqvist J."/>
            <person name="Cepicka I."/>
            <person name="Gallot-Lavallee L."/>
            <person name="Salas-Leiva D."/>
            <person name="Curtis B.A."/>
            <person name="Zahonova K."/>
            <person name="Pipaliya S."/>
            <person name="Dacks J."/>
            <person name="Roger A.J."/>
        </authorList>
    </citation>
    <scope>NUCLEOTIDE SEQUENCE</scope>
    <source>
        <strain evidence="4">Busselton2</strain>
    </source>
</reference>
<dbReference type="EMBL" id="JANTQA010000070">
    <property type="protein sequence ID" value="KAJ3426220.1"/>
    <property type="molecule type" value="Genomic_DNA"/>
</dbReference>
<dbReference type="InterPro" id="IPR019734">
    <property type="entry name" value="TPR_rpt"/>
</dbReference>